<evidence type="ECO:0000256" key="6">
    <source>
        <dbReference type="ARBA" id="ARBA00022741"/>
    </source>
</evidence>
<dbReference type="NCBIfam" id="TIGR00229">
    <property type="entry name" value="sensory_box"/>
    <property type="match status" value="1"/>
</dbReference>
<keyword evidence="16" id="KW-1185">Reference proteome</keyword>
<keyword evidence="2" id="KW-1003">Cell membrane</keyword>
<keyword evidence="8" id="KW-0067">ATP-binding</keyword>
<evidence type="ECO:0000256" key="7">
    <source>
        <dbReference type="ARBA" id="ARBA00022777"/>
    </source>
</evidence>
<dbReference type="InterPro" id="IPR039506">
    <property type="entry name" value="SPOB_a"/>
</dbReference>
<evidence type="ECO:0000256" key="8">
    <source>
        <dbReference type="ARBA" id="ARBA00022840"/>
    </source>
</evidence>
<dbReference type="Proteomes" id="UP000679179">
    <property type="component" value="Unassembled WGS sequence"/>
</dbReference>
<dbReference type="InterPro" id="IPR033463">
    <property type="entry name" value="sCache_3"/>
</dbReference>
<feature type="domain" description="Histidine kinase" evidence="13">
    <location>
        <begin position="332"/>
        <end position="522"/>
    </location>
</feature>
<evidence type="ECO:0000256" key="2">
    <source>
        <dbReference type="ARBA" id="ARBA00022475"/>
    </source>
</evidence>
<dbReference type="SUPFAM" id="SSF103190">
    <property type="entry name" value="Sensory domain-like"/>
    <property type="match status" value="1"/>
</dbReference>
<keyword evidence="9 12" id="KW-1133">Transmembrane helix</keyword>
<evidence type="ECO:0000313" key="15">
    <source>
        <dbReference type="EMBL" id="GIM27682.1"/>
    </source>
</evidence>
<keyword evidence="3" id="KW-0597">Phosphoprotein</keyword>
<sequence>MKLQQKIICLFIGVLMLSIGSITILSFYQMRNLLETQVSKDMLDVTNSIAENYVVKEYFGTSDNVSNEILNNEIEKLRQKLGVQFIVVMDMKGIRQTHPIKEKIGKRFEGGDEKAALTKGEEYVSMGKGSFGPSFRVFAPIYEGSKQVGAVCIGIIAENYYNQINERMKKFIPFIVLGLALGVWGAILLSYNIKKTILGLEPEEITLILKQKETVLETIKEGIICVDEQGKITLFNKEAGVILGLEESDIGRGITDFVYGNIIEDALGNGEPIENIEVKVRPGVSIISKFTPLRNEKNKLIGILINFRNLTEVRKLAEELTGIKKMTWSLRAQNHEFMNKLHTISGLIQLEEYEEVLKFINNVADERKNINTIVTKKIKDISLAALLLAKYSRAEESRVKLIIDENSSLKKLPKYITSEELVSLVGNILENSLDEVKNDGSGEIYIKIYEENDMLKIFVKDNGRGIRRDIAPHIYEMGVSSKEGQRGYGMYLVKNIVDEARGTINFEVNNGTAWYIDIPMGGSVQDDKSDDC</sequence>
<evidence type="ECO:0000256" key="4">
    <source>
        <dbReference type="ARBA" id="ARBA00022679"/>
    </source>
</evidence>
<dbReference type="InterPro" id="IPR003594">
    <property type="entry name" value="HATPase_dom"/>
</dbReference>
<feature type="transmembrane region" description="Helical" evidence="12">
    <location>
        <begin position="171"/>
        <end position="191"/>
    </location>
</feature>
<dbReference type="GO" id="GO:0000155">
    <property type="term" value="F:phosphorelay sensor kinase activity"/>
    <property type="evidence" value="ECO:0007669"/>
    <property type="project" value="TreeGrafter"/>
</dbReference>
<keyword evidence="6" id="KW-0547">Nucleotide-binding</keyword>
<dbReference type="GO" id="GO:0005886">
    <property type="term" value="C:plasma membrane"/>
    <property type="evidence" value="ECO:0007669"/>
    <property type="project" value="UniProtKB-SubCell"/>
</dbReference>
<dbReference type="Pfam" id="PF17203">
    <property type="entry name" value="sCache_3_2"/>
    <property type="match status" value="1"/>
</dbReference>
<dbReference type="InterPro" id="IPR036890">
    <property type="entry name" value="HATPase_C_sf"/>
</dbReference>
<accession>A0A919RWP5</accession>
<dbReference type="InterPro" id="IPR005467">
    <property type="entry name" value="His_kinase_dom"/>
</dbReference>
<dbReference type="PROSITE" id="PS50109">
    <property type="entry name" value="HIS_KIN"/>
    <property type="match status" value="1"/>
</dbReference>
<dbReference type="Pfam" id="PF02518">
    <property type="entry name" value="HATPase_c"/>
    <property type="match status" value="1"/>
</dbReference>
<evidence type="ECO:0000259" key="13">
    <source>
        <dbReference type="PROSITE" id="PS50109"/>
    </source>
</evidence>
<evidence type="ECO:0000313" key="16">
    <source>
        <dbReference type="Proteomes" id="UP000679179"/>
    </source>
</evidence>
<evidence type="ECO:0000256" key="12">
    <source>
        <dbReference type="SAM" id="Phobius"/>
    </source>
</evidence>
<dbReference type="Pfam" id="PF14689">
    <property type="entry name" value="SPOB_a"/>
    <property type="match status" value="1"/>
</dbReference>
<dbReference type="SUPFAM" id="SSF55785">
    <property type="entry name" value="PYP-like sensor domain (PAS domain)"/>
    <property type="match status" value="1"/>
</dbReference>
<proteinExistence type="predicted"/>
<comment type="caution">
    <text evidence="15">The sequence shown here is derived from an EMBL/GenBank/DDBJ whole genome shotgun (WGS) entry which is preliminary data.</text>
</comment>
<comment type="subcellular location">
    <subcellularLocation>
        <location evidence="1">Cell membrane</location>
        <topology evidence="1">Multi-pass membrane protein</topology>
    </subcellularLocation>
</comment>
<dbReference type="PANTHER" id="PTHR43547">
    <property type="entry name" value="TWO-COMPONENT HISTIDINE KINASE"/>
    <property type="match status" value="1"/>
</dbReference>
<dbReference type="RefSeq" id="WP_212902439.1">
    <property type="nucleotide sequence ID" value="NZ_BOPZ01000002.1"/>
</dbReference>
<organism evidence="15 16">
    <name type="scientific">Clostridium polyendosporum</name>
    <dbReference type="NCBI Taxonomy" id="69208"/>
    <lineage>
        <taxon>Bacteria</taxon>
        <taxon>Bacillati</taxon>
        <taxon>Bacillota</taxon>
        <taxon>Clostridia</taxon>
        <taxon>Eubacteriales</taxon>
        <taxon>Clostridiaceae</taxon>
        <taxon>Clostridium</taxon>
    </lineage>
</organism>
<evidence type="ECO:0000259" key="14">
    <source>
        <dbReference type="PROSITE" id="PS50112"/>
    </source>
</evidence>
<keyword evidence="11 12" id="KW-0472">Membrane</keyword>
<feature type="transmembrane region" description="Helical" evidence="12">
    <location>
        <begin position="7"/>
        <end position="28"/>
    </location>
</feature>
<dbReference type="InterPro" id="IPR029151">
    <property type="entry name" value="Sensor-like_sf"/>
</dbReference>
<dbReference type="SMART" id="SM00387">
    <property type="entry name" value="HATPase_c"/>
    <property type="match status" value="1"/>
</dbReference>
<evidence type="ECO:0000256" key="9">
    <source>
        <dbReference type="ARBA" id="ARBA00022989"/>
    </source>
</evidence>
<keyword evidence="7 15" id="KW-0418">Kinase</keyword>
<dbReference type="Pfam" id="PF00989">
    <property type="entry name" value="PAS"/>
    <property type="match status" value="1"/>
</dbReference>
<evidence type="ECO:0000256" key="11">
    <source>
        <dbReference type="ARBA" id="ARBA00023136"/>
    </source>
</evidence>
<dbReference type="CDD" id="cd00130">
    <property type="entry name" value="PAS"/>
    <property type="match status" value="1"/>
</dbReference>
<evidence type="ECO:0000256" key="1">
    <source>
        <dbReference type="ARBA" id="ARBA00004651"/>
    </source>
</evidence>
<dbReference type="PANTHER" id="PTHR43547:SF10">
    <property type="entry name" value="SENSOR HISTIDINE KINASE DCUS"/>
    <property type="match status" value="1"/>
</dbReference>
<evidence type="ECO:0000256" key="3">
    <source>
        <dbReference type="ARBA" id="ARBA00022553"/>
    </source>
</evidence>
<dbReference type="Gene3D" id="1.10.287.130">
    <property type="match status" value="1"/>
</dbReference>
<keyword evidence="5 12" id="KW-0812">Transmembrane</keyword>
<gene>
    <name evidence="15" type="ORF">CPJCM30710_03480</name>
</gene>
<dbReference type="EMBL" id="BOPZ01000002">
    <property type="protein sequence ID" value="GIM27682.1"/>
    <property type="molecule type" value="Genomic_DNA"/>
</dbReference>
<reference evidence="15" key="1">
    <citation type="submission" date="2021-03" db="EMBL/GenBank/DDBJ databases">
        <title>Taxonomic study of Clostridium polyendosporum from meadow-gley soil under rice.</title>
        <authorList>
            <person name="Kobayashi H."/>
            <person name="Tanizawa Y."/>
            <person name="Yagura M."/>
        </authorList>
    </citation>
    <scope>NUCLEOTIDE SEQUENCE</scope>
    <source>
        <strain evidence="15">JCM 30710</strain>
    </source>
</reference>
<dbReference type="Gene3D" id="3.30.565.10">
    <property type="entry name" value="Histidine kinase-like ATPase, C-terminal domain"/>
    <property type="match status" value="1"/>
</dbReference>
<feature type="domain" description="PAS" evidence="14">
    <location>
        <begin position="208"/>
        <end position="250"/>
    </location>
</feature>
<name>A0A919RWP5_9CLOT</name>
<keyword evidence="10" id="KW-0902">Two-component regulatory system</keyword>
<dbReference type="InterPro" id="IPR000014">
    <property type="entry name" value="PAS"/>
</dbReference>
<dbReference type="Gene3D" id="3.30.450.20">
    <property type="entry name" value="PAS domain"/>
    <property type="match status" value="2"/>
</dbReference>
<dbReference type="InterPro" id="IPR013767">
    <property type="entry name" value="PAS_fold"/>
</dbReference>
<dbReference type="GO" id="GO:0005524">
    <property type="term" value="F:ATP binding"/>
    <property type="evidence" value="ECO:0007669"/>
    <property type="project" value="UniProtKB-KW"/>
</dbReference>
<dbReference type="FunFam" id="1.10.287.130:FF:000011">
    <property type="entry name" value="Sensor histidine kinase DcuS"/>
    <property type="match status" value="1"/>
</dbReference>
<dbReference type="InterPro" id="IPR035965">
    <property type="entry name" value="PAS-like_dom_sf"/>
</dbReference>
<dbReference type="SUPFAM" id="SSF55874">
    <property type="entry name" value="ATPase domain of HSP90 chaperone/DNA topoisomerase II/histidine kinase"/>
    <property type="match status" value="1"/>
</dbReference>
<evidence type="ECO:0000256" key="5">
    <source>
        <dbReference type="ARBA" id="ARBA00022692"/>
    </source>
</evidence>
<dbReference type="AlphaFoldDB" id="A0A919RWP5"/>
<keyword evidence="4" id="KW-0808">Transferase</keyword>
<protein>
    <submittedName>
        <fullName evidence="15">Sensor histidine kinase</fullName>
    </submittedName>
</protein>
<evidence type="ECO:0000256" key="10">
    <source>
        <dbReference type="ARBA" id="ARBA00023012"/>
    </source>
</evidence>
<dbReference type="PROSITE" id="PS50112">
    <property type="entry name" value="PAS"/>
    <property type="match status" value="1"/>
</dbReference>